<evidence type="ECO:0000313" key="2">
    <source>
        <dbReference type="Proteomes" id="UP000616151"/>
    </source>
</evidence>
<protein>
    <submittedName>
        <fullName evidence="1">Uncharacterized protein</fullName>
    </submittedName>
</protein>
<sequence length="263" mass="28076">MPAKLHVFETARDLGEQLAGEILAAIAAKGDALFLLGCPAGRSLRSTYEAFARLAAEQKADLSRLVIVMMDDYVTRDAAGRFAFLSATDPTTCLHFAEYELRQPINSGLAEAFHLRAENIWFPDPLDPAAFDTRLRQAGGIDLFLLASGASDGHVAFNPLGSPRDSISRVIRLADATRQDNVVTDPAFGSASQVPEYGVSVGIATIADLSRAAVLVLIGDDKQTAVRRIMAADAYDPNWPSTVIWDCAGPRVYADRPAAGAGA</sequence>
<gene>
    <name evidence="1" type="ORF">JHL16_16560</name>
</gene>
<name>A0ACC5R5M5_9HYPH</name>
<evidence type="ECO:0000313" key="1">
    <source>
        <dbReference type="EMBL" id="MBK1867971.1"/>
    </source>
</evidence>
<organism evidence="1 2">
    <name type="scientific">Taklimakanibacter albus</name>
    <dbReference type="NCBI Taxonomy" id="2800327"/>
    <lineage>
        <taxon>Bacteria</taxon>
        <taxon>Pseudomonadati</taxon>
        <taxon>Pseudomonadota</taxon>
        <taxon>Alphaproteobacteria</taxon>
        <taxon>Hyphomicrobiales</taxon>
        <taxon>Aestuariivirgaceae</taxon>
        <taxon>Taklimakanibacter</taxon>
    </lineage>
</organism>
<reference evidence="1" key="1">
    <citation type="submission" date="2021-01" db="EMBL/GenBank/DDBJ databases">
        <authorList>
            <person name="Sun Q."/>
        </authorList>
    </citation>
    <scope>NUCLEOTIDE SEQUENCE</scope>
    <source>
        <strain evidence="1">YIM B02566</strain>
    </source>
</reference>
<dbReference type="Proteomes" id="UP000616151">
    <property type="component" value="Unassembled WGS sequence"/>
</dbReference>
<keyword evidence="2" id="KW-1185">Reference proteome</keyword>
<accession>A0ACC5R5M5</accession>
<proteinExistence type="predicted"/>
<comment type="caution">
    <text evidence="1">The sequence shown here is derived from an EMBL/GenBank/DDBJ whole genome shotgun (WGS) entry which is preliminary data.</text>
</comment>
<dbReference type="EMBL" id="JAENHL010000007">
    <property type="protein sequence ID" value="MBK1867971.1"/>
    <property type="molecule type" value="Genomic_DNA"/>
</dbReference>